<comment type="caution">
    <text evidence="2">The sequence shown here is derived from an EMBL/GenBank/DDBJ whole genome shotgun (WGS) entry which is preliminary data.</text>
</comment>
<dbReference type="AlphaFoldDB" id="A0ABD7PZR8"/>
<evidence type="ECO:0000256" key="1">
    <source>
        <dbReference type="SAM" id="SignalP"/>
    </source>
</evidence>
<feature type="chain" id="PRO_5044776029" evidence="1">
    <location>
        <begin position="21"/>
        <end position="208"/>
    </location>
</feature>
<gene>
    <name evidence="2" type="ORF">EYY96_20710</name>
</gene>
<evidence type="ECO:0000313" key="2">
    <source>
        <dbReference type="EMBL" id="TBL65434.1"/>
    </source>
</evidence>
<dbReference type="RefSeq" id="WP_130971648.1">
    <property type="nucleotide sequence ID" value="NZ_SITJ01000078.1"/>
</dbReference>
<name>A0ABD7PZR8_HAFAL</name>
<sequence>MKINSLLCYMLFSLNFPATSADYPPTIPVHKQYEITSENTAFEFYLLSEKKIKTYEFVCRDGDYYNESDFGNFSGFYQCKLIQIIKNGRLGADVLAPDISWRSSVTRARFDVSSIIGGCRNHPEYGHERVFFVQGMKVIINIHDLKPTAGMVNLFDKYKFTLDVNINNQPSSSSEFSGYEKEMCTAEYERIDQSGNYIDKVKIIKQDE</sequence>
<evidence type="ECO:0000313" key="3">
    <source>
        <dbReference type="Proteomes" id="UP000291600"/>
    </source>
</evidence>
<dbReference type="Proteomes" id="UP000291600">
    <property type="component" value="Unassembled WGS sequence"/>
</dbReference>
<reference evidence="2 3" key="1">
    <citation type="submission" date="2019-02" db="EMBL/GenBank/DDBJ databases">
        <title>Comparative genomic analysis of the Hafnia genus genomes.</title>
        <authorList>
            <person name="Zhiqiu Y."/>
            <person name="Chao Y."/>
            <person name="Yuhui D."/>
            <person name="Di H."/>
            <person name="Bin L."/>
        </authorList>
    </citation>
    <scope>NUCLEOTIDE SEQUENCE [LARGE SCALE GENOMIC DNA]</scope>
    <source>
        <strain evidence="2 3">PCM_1210</strain>
    </source>
</reference>
<keyword evidence="1" id="KW-0732">Signal</keyword>
<accession>A0ABD7PZR8</accession>
<feature type="signal peptide" evidence="1">
    <location>
        <begin position="1"/>
        <end position="20"/>
    </location>
</feature>
<dbReference type="EMBL" id="SITJ01000078">
    <property type="protein sequence ID" value="TBL65434.1"/>
    <property type="molecule type" value="Genomic_DNA"/>
</dbReference>
<proteinExistence type="predicted"/>
<organism evidence="2 3">
    <name type="scientific">Hafnia alvei</name>
    <dbReference type="NCBI Taxonomy" id="569"/>
    <lineage>
        <taxon>Bacteria</taxon>
        <taxon>Pseudomonadati</taxon>
        <taxon>Pseudomonadota</taxon>
        <taxon>Gammaproteobacteria</taxon>
        <taxon>Enterobacterales</taxon>
        <taxon>Hafniaceae</taxon>
        <taxon>Hafnia</taxon>
    </lineage>
</organism>
<protein>
    <submittedName>
        <fullName evidence="2">Uncharacterized protein</fullName>
    </submittedName>
</protein>